<sequence>MNARPPLLFRPSPLPHLVTLLYVFPHPDDESFGPGPAIARQTREGHDVHVLTLTKGGATKVRHDLGLSVDEMGEVRAKETACAVEALGGTLTILDFPDGGLADLDPRDLEHVVERKIEAVAPDVVVTYAPHGNSVHPDHLVAHAVVKRAYCAACDEMAGRSPRRLAFFTLIEGEIEDNPAGLRGSPRDAIGAVVPFSDADREAGEAALACYETYREVVEAHQPLRQVADGVAFVLFQERYDAPLDSLTDDLHDEG</sequence>
<dbReference type="Pfam" id="PF02585">
    <property type="entry name" value="PIG-L"/>
    <property type="match status" value="1"/>
</dbReference>
<dbReference type="OrthoDB" id="9790023at2"/>
<dbReference type="Proteomes" id="UP000216339">
    <property type="component" value="Unassembled WGS sequence"/>
</dbReference>
<dbReference type="AlphaFoldDB" id="A0A271IWI0"/>
<name>A0A271IWI0_9BACT</name>
<dbReference type="GO" id="GO:0016811">
    <property type="term" value="F:hydrolase activity, acting on carbon-nitrogen (but not peptide) bonds, in linear amides"/>
    <property type="evidence" value="ECO:0007669"/>
    <property type="project" value="TreeGrafter"/>
</dbReference>
<evidence type="ECO:0000313" key="2">
    <source>
        <dbReference type="Proteomes" id="UP000216339"/>
    </source>
</evidence>
<comment type="caution">
    <text evidence="1">The sequence shown here is derived from an EMBL/GenBank/DDBJ whole genome shotgun (WGS) entry which is preliminary data.</text>
</comment>
<protein>
    <submittedName>
        <fullName evidence="1">GlcNAc-PI de-N-acetylase</fullName>
    </submittedName>
</protein>
<keyword evidence="2" id="KW-1185">Reference proteome</keyword>
<dbReference type="PANTHER" id="PTHR12993">
    <property type="entry name" value="N-ACETYLGLUCOSAMINYL-PHOSPHATIDYLINOSITOL DE-N-ACETYLASE-RELATED"/>
    <property type="match status" value="1"/>
</dbReference>
<reference evidence="1 2" key="1">
    <citation type="submission" date="2016-11" db="EMBL/GenBank/DDBJ databases">
        <title>Study of marine rhodopsin-containing bacteria.</title>
        <authorList>
            <person name="Yoshizawa S."/>
            <person name="Kumagai Y."/>
            <person name="Kogure K."/>
        </authorList>
    </citation>
    <scope>NUCLEOTIDE SEQUENCE [LARGE SCALE GENOMIC DNA]</scope>
    <source>
        <strain evidence="1 2">SAORIC-28</strain>
    </source>
</reference>
<dbReference type="EMBL" id="MQWD01000001">
    <property type="protein sequence ID" value="PAP75591.1"/>
    <property type="molecule type" value="Genomic_DNA"/>
</dbReference>
<dbReference type="Gene3D" id="3.40.50.10320">
    <property type="entry name" value="LmbE-like"/>
    <property type="match status" value="1"/>
</dbReference>
<proteinExistence type="predicted"/>
<organism evidence="1 2">
    <name type="scientific">Rubrivirga marina</name>
    <dbReference type="NCBI Taxonomy" id="1196024"/>
    <lineage>
        <taxon>Bacteria</taxon>
        <taxon>Pseudomonadati</taxon>
        <taxon>Rhodothermota</taxon>
        <taxon>Rhodothermia</taxon>
        <taxon>Rhodothermales</taxon>
        <taxon>Rubricoccaceae</taxon>
        <taxon>Rubrivirga</taxon>
    </lineage>
</organism>
<dbReference type="PANTHER" id="PTHR12993:SF11">
    <property type="entry name" value="N-ACETYLGLUCOSAMINYL-PHOSPHATIDYLINOSITOL DE-N-ACETYLASE"/>
    <property type="match status" value="1"/>
</dbReference>
<accession>A0A271IWI0</accession>
<dbReference type="SUPFAM" id="SSF102588">
    <property type="entry name" value="LmbE-like"/>
    <property type="match status" value="1"/>
</dbReference>
<dbReference type="InterPro" id="IPR024078">
    <property type="entry name" value="LmbE-like_dom_sf"/>
</dbReference>
<evidence type="ECO:0000313" key="1">
    <source>
        <dbReference type="EMBL" id="PAP75591.1"/>
    </source>
</evidence>
<dbReference type="InterPro" id="IPR003737">
    <property type="entry name" value="GlcNAc_PI_deacetylase-related"/>
</dbReference>
<gene>
    <name evidence="1" type="ORF">BSZ37_03640</name>
</gene>